<accession>A0A172UKH6</accession>
<feature type="transmembrane region" description="Helical" evidence="7">
    <location>
        <begin position="144"/>
        <end position="162"/>
    </location>
</feature>
<keyword evidence="10" id="KW-1185">Reference proteome</keyword>
<feature type="domain" description="Amino acid permease/ SLC12A" evidence="8">
    <location>
        <begin position="54"/>
        <end position="434"/>
    </location>
</feature>
<evidence type="ECO:0000256" key="1">
    <source>
        <dbReference type="ARBA" id="ARBA00004141"/>
    </source>
</evidence>
<organism evidence="9 10">
    <name type="scientific">Mycobacterium adipatum</name>
    <dbReference type="NCBI Taxonomy" id="1682113"/>
    <lineage>
        <taxon>Bacteria</taxon>
        <taxon>Bacillati</taxon>
        <taxon>Actinomycetota</taxon>
        <taxon>Actinomycetes</taxon>
        <taxon>Mycobacteriales</taxon>
        <taxon>Mycobacteriaceae</taxon>
        <taxon>Mycobacterium</taxon>
    </lineage>
</organism>
<proteinExistence type="inferred from homology"/>
<dbReference type="OrthoDB" id="137613at2"/>
<dbReference type="Pfam" id="PF00324">
    <property type="entry name" value="AA_permease"/>
    <property type="match status" value="1"/>
</dbReference>
<dbReference type="AlphaFoldDB" id="A0A172UKH6"/>
<dbReference type="EMBL" id="CP015596">
    <property type="protein sequence ID" value="ANE79390.1"/>
    <property type="molecule type" value="Genomic_DNA"/>
</dbReference>
<dbReference type="STRING" id="1682113.A7U43_08685"/>
<feature type="region of interest" description="Disordered" evidence="6">
    <location>
        <begin position="1"/>
        <end position="21"/>
    </location>
</feature>
<evidence type="ECO:0000256" key="7">
    <source>
        <dbReference type="SAM" id="Phobius"/>
    </source>
</evidence>
<dbReference type="InterPro" id="IPR050367">
    <property type="entry name" value="APC_superfamily"/>
</dbReference>
<feature type="transmembrane region" description="Helical" evidence="7">
    <location>
        <begin position="446"/>
        <end position="466"/>
    </location>
</feature>
<evidence type="ECO:0000313" key="9">
    <source>
        <dbReference type="EMBL" id="ANE79390.1"/>
    </source>
</evidence>
<keyword evidence="4 7" id="KW-1133">Transmembrane helix</keyword>
<evidence type="ECO:0000313" key="10">
    <source>
        <dbReference type="Proteomes" id="UP000077143"/>
    </source>
</evidence>
<dbReference type="InterPro" id="IPR004841">
    <property type="entry name" value="AA-permease/SLC12A_dom"/>
</dbReference>
<comment type="subcellular location">
    <subcellularLocation>
        <location evidence="1">Membrane</location>
        <topology evidence="1">Multi-pass membrane protein</topology>
    </subcellularLocation>
</comment>
<feature type="transmembrane region" description="Helical" evidence="7">
    <location>
        <begin position="412"/>
        <end position="434"/>
    </location>
</feature>
<evidence type="ECO:0000256" key="3">
    <source>
        <dbReference type="ARBA" id="ARBA00022692"/>
    </source>
</evidence>
<sequence>MSEVLNTGESPGGATPPDTRGRLRGNLGVPAIVLMVVAAAAPLSTVGGNVPIAMVLGGSTGIPVAFLVAGVIFLLFAASFVAMSKYVTDTGAFYAYIQKGLGKAAGTGAAVLALPAYLATLLAVAAYDGVILAGLLEIVGAPAVPWWVLTGLVLLIIAFLGYRDIELSAKVLGIFLVSEVAILVILDLVIVLQGGEKGITGDSFTPSGISGAFGIALLYALWGFVGVEATAVFRDEARDPDRTVPRATYWAVGIVASFYAFSSWALVEGNGGNDAIQVATDDPDNFMVNTAEKYLGMLGKDLTTLFWFVSVFACALAFHNICSRYTFVLGRDNVLPKRLGEVHPRLGSPANASVVVSVVSIVIMGVFVVIGLDPVLQIFGPLGGLGIWGLSILWLLTTISVGLFFKRRGGPANVIVLAAVATIVLAAAVALIIANLTLVVGGSTTLAIIFGIAPVVFLAIGAALSGRVPDDLAVAKS</sequence>
<feature type="transmembrane region" description="Helical" evidence="7">
    <location>
        <begin position="27"/>
        <end position="44"/>
    </location>
</feature>
<keyword evidence="5 7" id="KW-0472">Membrane</keyword>
<feature type="transmembrane region" description="Helical" evidence="7">
    <location>
        <begin position="174"/>
        <end position="195"/>
    </location>
</feature>
<feature type="transmembrane region" description="Helical" evidence="7">
    <location>
        <begin position="247"/>
        <end position="267"/>
    </location>
</feature>
<evidence type="ECO:0000256" key="5">
    <source>
        <dbReference type="ARBA" id="ARBA00023136"/>
    </source>
</evidence>
<dbReference type="KEGG" id="madi:A7U43_08685"/>
<name>A0A172UKH6_9MYCO</name>
<feature type="transmembrane region" description="Helical" evidence="7">
    <location>
        <begin position="305"/>
        <end position="329"/>
    </location>
</feature>
<gene>
    <name evidence="9" type="ORF">A7U43_08685</name>
</gene>
<dbReference type="PANTHER" id="PTHR42770:SF16">
    <property type="entry name" value="AMINO ACID PERMEASE"/>
    <property type="match status" value="1"/>
</dbReference>
<feature type="transmembrane region" description="Helical" evidence="7">
    <location>
        <begin position="104"/>
        <end position="124"/>
    </location>
</feature>
<dbReference type="PIRSF" id="PIRSF006060">
    <property type="entry name" value="AA_transporter"/>
    <property type="match status" value="1"/>
</dbReference>
<dbReference type="GO" id="GO:0055085">
    <property type="term" value="P:transmembrane transport"/>
    <property type="evidence" value="ECO:0007669"/>
    <property type="project" value="InterPro"/>
</dbReference>
<evidence type="ECO:0000256" key="6">
    <source>
        <dbReference type="SAM" id="MobiDB-lite"/>
    </source>
</evidence>
<dbReference type="RefSeq" id="WP_067993582.1">
    <property type="nucleotide sequence ID" value="NZ_CP015596.1"/>
</dbReference>
<evidence type="ECO:0000256" key="2">
    <source>
        <dbReference type="ARBA" id="ARBA00009523"/>
    </source>
</evidence>
<feature type="transmembrane region" description="Helical" evidence="7">
    <location>
        <begin position="378"/>
        <end position="405"/>
    </location>
</feature>
<reference evidence="9 10" key="1">
    <citation type="submission" date="2016-05" db="EMBL/GenBank/DDBJ databases">
        <title>Complete genome sequence of a phthalic acid esters degrading Mycobacterium sp. YC-RL4.</title>
        <authorList>
            <person name="Ren L."/>
            <person name="Fan S."/>
            <person name="Ruth N."/>
            <person name="Jia Y."/>
            <person name="Wang J."/>
            <person name="Qiao C."/>
        </authorList>
    </citation>
    <scope>NUCLEOTIDE SEQUENCE [LARGE SCALE GENOMIC DNA]</scope>
    <source>
        <strain evidence="9 10">YC-RL4</strain>
    </source>
</reference>
<protein>
    <submittedName>
        <fullName evidence="9">Amino acid permease</fullName>
    </submittedName>
</protein>
<evidence type="ECO:0000256" key="4">
    <source>
        <dbReference type="ARBA" id="ARBA00022989"/>
    </source>
</evidence>
<feature type="transmembrane region" description="Helical" evidence="7">
    <location>
        <begin position="350"/>
        <end position="372"/>
    </location>
</feature>
<dbReference type="Gene3D" id="1.20.1740.10">
    <property type="entry name" value="Amino acid/polyamine transporter I"/>
    <property type="match status" value="1"/>
</dbReference>
<comment type="similarity">
    <text evidence="2">Belongs to the amino acid-polyamine-organocation (APC) superfamily.</text>
</comment>
<dbReference type="Proteomes" id="UP000077143">
    <property type="component" value="Chromosome"/>
</dbReference>
<evidence type="ECO:0000259" key="8">
    <source>
        <dbReference type="Pfam" id="PF00324"/>
    </source>
</evidence>
<feature type="transmembrane region" description="Helical" evidence="7">
    <location>
        <begin position="207"/>
        <end position="227"/>
    </location>
</feature>
<keyword evidence="3 7" id="KW-0812">Transmembrane</keyword>
<dbReference type="PANTHER" id="PTHR42770">
    <property type="entry name" value="AMINO ACID TRANSPORTER-RELATED"/>
    <property type="match status" value="1"/>
</dbReference>
<dbReference type="GO" id="GO:0016020">
    <property type="term" value="C:membrane"/>
    <property type="evidence" value="ECO:0007669"/>
    <property type="project" value="UniProtKB-SubCell"/>
</dbReference>
<feature type="transmembrane region" description="Helical" evidence="7">
    <location>
        <begin position="64"/>
        <end position="83"/>
    </location>
</feature>